<evidence type="ECO:0000313" key="16">
    <source>
        <dbReference type="EMBL" id="MBD3942054.1"/>
    </source>
</evidence>
<dbReference type="InterPro" id="IPR050428">
    <property type="entry name" value="TCS_sensor_his_kinase"/>
</dbReference>
<dbReference type="Proteomes" id="UP000598426">
    <property type="component" value="Unassembled WGS sequence"/>
</dbReference>
<dbReference type="SUPFAM" id="SSF158472">
    <property type="entry name" value="HAMP domain-like"/>
    <property type="match status" value="1"/>
</dbReference>
<keyword evidence="6 13" id="KW-0812">Transmembrane</keyword>
<sequence>MTAPITGVNATRTPLTGWRLWRAWPGNIAALWRRSLRFRTLLVTIGLTLLAVAVACVWMALQIQNDLYSSRQEQVLSDAEQARAAAQRTLDAAVQSDAVQLQSVMTLAFTALRDQSSAKMVAAYRIGPPVPNAPQDFSTAEGVIDSLLTPAMREQVRRTPERQIWQPIALPDSTGGTSPGIMVGQQLEIDGVASYELYLAYDLANAPQTLGFVQSTLWIVGIGLVLLISGIAWFVLRSVTSPISEAADTSARLAAGQLDVRLEVHGEDELATLGRSFNAMADSMESQIKELADLSLVQQRFVSDVSHELRTPLTTIRLAADMINDQREEFDPATARAAELLNAQVQRFEVLLTDLLEISRYDAGSVQLEREPTSLAHLAEDVIGSMQQLAEQHGSDVRLVAPGGYSPVDMDPRRVRRIVRNLLGNAIEHGEARPIVVTVDSNQQAVAIGVRDYGMGMKPGDAEHVFDRFWRADPSRKRTIGGTGLGLSIALGDAKLHGGELAVWSELGRGTNFVLTLPRHGTLSGAPPIPVDPGDDAGPGLEDLGLTEPIELPRADTAAPDAGGRGGKT</sequence>
<dbReference type="PRINTS" id="PR00344">
    <property type="entry name" value="BCTRLSENSOR"/>
</dbReference>
<evidence type="ECO:0000256" key="12">
    <source>
        <dbReference type="SAM" id="MobiDB-lite"/>
    </source>
</evidence>
<dbReference type="SMART" id="SM00388">
    <property type="entry name" value="HisKA"/>
    <property type="match status" value="1"/>
</dbReference>
<dbReference type="SMART" id="SM00387">
    <property type="entry name" value="HATPase_c"/>
    <property type="match status" value="1"/>
</dbReference>
<dbReference type="Gene3D" id="1.10.287.130">
    <property type="match status" value="1"/>
</dbReference>
<dbReference type="RefSeq" id="WP_191171658.1">
    <property type="nucleotide sequence ID" value="NZ_JACXZS010000005.1"/>
</dbReference>
<keyword evidence="4" id="KW-0597">Phosphoprotein</keyword>
<comment type="caution">
    <text evidence="16">The sequence shown here is derived from an EMBL/GenBank/DDBJ whole genome shotgun (WGS) entry which is preliminary data.</text>
</comment>
<organism evidence="16 17">
    <name type="scientific">Microbacterium helvum</name>
    <dbReference type="NCBI Taxonomy" id="2773713"/>
    <lineage>
        <taxon>Bacteria</taxon>
        <taxon>Bacillati</taxon>
        <taxon>Actinomycetota</taxon>
        <taxon>Actinomycetes</taxon>
        <taxon>Micrococcales</taxon>
        <taxon>Microbacteriaceae</taxon>
        <taxon>Microbacterium</taxon>
    </lineage>
</organism>
<dbReference type="InterPro" id="IPR003594">
    <property type="entry name" value="HATPase_dom"/>
</dbReference>
<dbReference type="PROSITE" id="PS50109">
    <property type="entry name" value="HIS_KIN"/>
    <property type="match status" value="1"/>
</dbReference>
<dbReference type="SUPFAM" id="SSF55874">
    <property type="entry name" value="ATPase domain of HSP90 chaperone/DNA topoisomerase II/histidine kinase"/>
    <property type="match status" value="1"/>
</dbReference>
<protein>
    <recommendedName>
        <fullName evidence="11">Sensor histidine kinase MtrB</fullName>
        <ecNumber evidence="3">2.7.13.3</ecNumber>
    </recommendedName>
</protein>
<evidence type="ECO:0000259" key="15">
    <source>
        <dbReference type="PROSITE" id="PS50885"/>
    </source>
</evidence>
<dbReference type="EC" id="2.7.13.3" evidence="3"/>
<comment type="subcellular location">
    <subcellularLocation>
        <location evidence="2">Cell membrane</location>
    </subcellularLocation>
</comment>
<keyword evidence="8 13" id="KW-1133">Transmembrane helix</keyword>
<comment type="catalytic activity">
    <reaction evidence="1">
        <text>ATP + protein L-histidine = ADP + protein N-phospho-L-histidine.</text>
        <dbReference type="EC" id="2.7.13.3"/>
    </reaction>
</comment>
<evidence type="ECO:0000256" key="5">
    <source>
        <dbReference type="ARBA" id="ARBA00022679"/>
    </source>
</evidence>
<dbReference type="InterPro" id="IPR036097">
    <property type="entry name" value="HisK_dim/P_sf"/>
</dbReference>
<keyword evidence="7 16" id="KW-0418">Kinase</keyword>
<evidence type="ECO:0000256" key="9">
    <source>
        <dbReference type="ARBA" id="ARBA00023012"/>
    </source>
</evidence>
<keyword evidence="17" id="KW-1185">Reference proteome</keyword>
<reference evidence="16 17" key="1">
    <citation type="submission" date="2020-09" db="EMBL/GenBank/DDBJ databases">
        <title>Isolation and identification of active actinomycetes.</title>
        <authorList>
            <person name="Li X."/>
        </authorList>
    </citation>
    <scope>NUCLEOTIDE SEQUENCE [LARGE SCALE GENOMIC DNA]</scope>
    <source>
        <strain evidence="16 17">NEAU-LLC</strain>
    </source>
</reference>
<evidence type="ECO:0000256" key="1">
    <source>
        <dbReference type="ARBA" id="ARBA00000085"/>
    </source>
</evidence>
<dbReference type="GO" id="GO:0016301">
    <property type="term" value="F:kinase activity"/>
    <property type="evidence" value="ECO:0007669"/>
    <property type="project" value="UniProtKB-KW"/>
</dbReference>
<feature type="transmembrane region" description="Helical" evidence="13">
    <location>
        <begin position="217"/>
        <end position="236"/>
    </location>
</feature>
<dbReference type="CDD" id="cd06225">
    <property type="entry name" value="HAMP"/>
    <property type="match status" value="1"/>
</dbReference>
<dbReference type="InterPro" id="IPR005467">
    <property type="entry name" value="His_kinase_dom"/>
</dbReference>
<dbReference type="Pfam" id="PF00512">
    <property type="entry name" value="HisKA"/>
    <property type="match status" value="1"/>
</dbReference>
<evidence type="ECO:0000256" key="13">
    <source>
        <dbReference type="SAM" id="Phobius"/>
    </source>
</evidence>
<evidence type="ECO:0000256" key="10">
    <source>
        <dbReference type="ARBA" id="ARBA00023136"/>
    </source>
</evidence>
<dbReference type="PANTHER" id="PTHR45436">
    <property type="entry name" value="SENSOR HISTIDINE KINASE YKOH"/>
    <property type="match status" value="1"/>
</dbReference>
<dbReference type="SUPFAM" id="SSF47384">
    <property type="entry name" value="Homodimeric domain of signal transducing histidine kinase"/>
    <property type="match status" value="1"/>
</dbReference>
<keyword evidence="10 13" id="KW-0472">Membrane</keyword>
<dbReference type="Pfam" id="PF02518">
    <property type="entry name" value="HATPase_c"/>
    <property type="match status" value="1"/>
</dbReference>
<dbReference type="Gene3D" id="6.10.340.10">
    <property type="match status" value="1"/>
</dbReference>
<keyword evidence="5" id="KW-0808">Transferase</keyword>
<dbReference type="Gene3D" id="3.30.565.10">
    <property type="entry name" value="Histidine kinase-like ATPase, C-terminal domain"/>
    <property type="match status" value="1"/>
</dbReference>
<dbReference type="InterPro" id="IPR003661">
    <property type="entry name" value="HisK_dim/P_dom"/>
</dbReference>
<dbReference type="CDD" id="cd00075">
    <property type="entry name" value="HATPase"/>
    <property type="match status" value="1"/>
</dbReference>
<dbReference type="EMBL" id="JACXZS010000005">
    <property type="protein sequence ID" value="MBD3942054.1"/>
    <property type="molecule type" value="Genomic_DNA"/>
</dbReference>
<dbReference type="NCBIfam" id="NF040691">
    <property type="entry name" value="MtrAB_MtrB"/>
    <property type="match status" value="1"/>
</dbReference>
<keyword evidence="9" id="KW-0902">Two-component regulatory system</keyword>
<dbReference type="InterPro" id="IPR036890">
    <property type="entry name" value="HATPase_C_sf"/>
</dbReference>
<feature type="domain" description="HAMP" evidence="15">
    <location>
        <begin position="237"/>
        <end position="289"/>
    </location>
</feature>
<accession>A0ABR8NN44</accession>
<dbReference type="PANTHER" id="PTHR45436:SF5">
    <property type="entry name" value="SENSOR HISTIDINE KINASE TRCS"/>
    <property type="match status" value="1"/>
</dbReference>
<feature type="transmembrane region" description="Helical" evidence="13">
    <location>
        <begin position="41"/>
        <end position="61"/>
    </location>
</feature>
<evidence type="ECO:0000259" key="14">
    <source>
        <dbReference type="PROSITE" id="PS50109"/>
    </source>
</evidence>
<name>A0ABR8NN44_9MICO</name>
<evidence type="ECO:0000256" key="8">
    <source>
        <dbReference type="ARBA" id="ARBA00022989"/>
    </source>
</evidence>
<evidence type="ECO:0000256" key="3">
    <source>
        <dbReference type="ARBA" id="ARBA00012438"/>
    </source>
</evidence>
<evidence type="ECO:0000256" key="2">
    <source>
        <dbReference type="ARBA" id="ARBA00004236"/>
    </source>
</evidence>
<evidence type="ECO:0000256" key="7">
    <source>
        <dbReference type="ARBA" id="ARBA00022777"/>
    </source>
</evidence>
<evidence type="ECO:0000313" key="17">
    <source>
        <dbReference type="Proteomes" id="UP000598426"/>
    </source>
</evidence>
<dbReference type="InterPro" id="IPR003660">
    <property type="entry name" value="HAMP_dom"/>
</dbReference>
<dbReference type="InterPro" id="IPR004358">
    <property type="entry name" value="Sig_transdc_His_kin-like_C"/>
</dbReference>
<gene>
    <name evidence="16" type="ORF">IF188_10135</name>
</gene>
<proteinExistence type="predicted"/>
<evidence type="ECO:0000256" key="11">
    <source>
        <dbReference type="ARBA" id="ARBA00035305"/>
    </source>
</evidence>
<dbReference type="CDD" id="cd00082">
    <property type="entry name" value="HisKA"/>
    <property type="match status" value="1"/>
</dbReference>
<dbReference type="SMART" id="SM00304">
    <property type="entry name" value="HAMP"/>
    <property type="match status" value="1"/>
</dbReference>
<feature type="region of interest" description="Disordered" evidence="12">
    <location>
        <begin position="524"/>
        <end position="569"/>
    </location>
</feature>
<dbReference type="InterPro" id="IPR047669">
    <property type="entry name" value="MtrAB_MtrB"/>
</dbReference>
<dbReference type="PROSITE" id="PS50885">
    <property type="entry name" value="HAMP"/>
    <property type="match status" value="1"/>
</dbReference>
<evidence type="ECO:0000256" key="4">
    <source>
        <dbReference type="ARBA" id="ARBA00022553"/>
    </source>
</evidence>
<dbReference type="Pfam" id="PF00672">
    <property type="entry name" value="HAMP"/>
    <property type="match status" value="1"/>
</dbReference>
<evidence type="ECO:0000256" key="6">
    <source>
        <dbReference type="ARBA" id="ARBA00022692"/>
    </source>
</evidence>
<feature type="domain" description="Histidine kinase" evidence="14">
    <location>
        <begin position="304"/>
        <end position="521"/>
    </location>
</feature>